<dbReference type="GO" id="GO:0005524">
    <property type="term" value="F:ATP binding"/>
    <property type="evidence" value="ECO:0007669"/>
    <property type="project" value="InterPro"/>
</dbReference>
<dbReference type="InterPro" id="IPR000764">
    <property type="entry name" value="Uridine_kinase-like"/>
</dbReference>
<dbReference type="Gene3D" id="3.40.50.300">
    <property type="entry name" value="P-loop containing nucleotide triphosphate hydrolases"/>
    <property type="match status" value="1"/>
</dbReference>
<keyword evidence="5 8" id="KW-0418">Kinase</keyword>
<evidence type="ECO:0000256" key="1">
    <source>
        <dbReference type="ARBA" id="ARBA00004690"/>
    </source>
</evidence>
<dbReference type="PRINTS" id="PR00988">
    <property type="entry name" value="URIDINKINASE"/>
</dbReference>
<evidence type="ECO:0000313" key="9">
    <source>
        <dbReference type="Proteomes" id="UP000827284"/>
    </source>
</evidence>
<keyword evidence="3" id="KW-0808">Transferase</keyword>
<gene>
    <name evidence="8" type="ORF">EMPS_02989</name>
</gene>
<dbReference type="Proteomes" id="UP000827284">
    <property type="component" value="Unassembled WGS sequence"/>
</dbReference>
<feature type="compositionally biased region" description="Low complexity" evidence="6">
    <location>
        <begin position="233"/>
        <end position="247"/>
    </location>
</feature>
<dbReference type="GO" id="GO:0004849">
    <property type="term" value="F:uridine kinase activity"/>
    <property type="evidence" value="ECO:0007669"/>
    <property type="project" value="UniProtKB-EC"/>
</dbReference>
<sequence length="309" mass="34310">MSIALPASFSYSLPSSRVFIIGLAGGADSGKEAFCRVLIEQLQKSQVVDSSKALLLHLHDFYKELTDEDRVRVATGLYNFDHPDAFDWDLLAEVMDEINEGRLTKVPKFDFATKRRTMEVRPKDAEYPSVVLFEGIFVLYSQRIRERLNMKLFVDVDDDARLVNRVSRKVAESNPDSVDHILTEYVRFVKPAFDDFIQPSKKWADIIIPRGIENVPAIELITAHTADLLGRATSTRPSRMNSSSSSTVLQEMTGEASSVSSSACASPRPHSKASIAHSEGSRSSMNSSPVPRRDVLGGSTDSLFKPVPE</sequence>
<dbReference type="AlphaFoldDB" id="A0A9P3H5Y2"/>
<protein>
    <recommendedName>
        <fullName evidence="2">uridine/cytidine kinase</fullName>
        <ecNumber evidence="2">2.7.1.48</ecNumber>
    </recommendedName>
</protein>
<accession>A0A9P3H5Y2</accession>
<evidence type="ECO:0000259" key="7">
    <source>
        <dbReference type="Pfam" id="PF00485"/>
    </source>
</evidence>
<dbReference type="OrthoDB" id="738517at2759"/>
<dbReference type="Pfam" id="PF00485">
    <property type="entry name" value="PRK"/>
    <property type="match status" value="1"/>
</dbReference>
<evidence type="ECO:0000313" key="8">
    <source>
        <dbReference type="EMBL" id="GJJ70639.1"/>
    </source>
</evidence>
<dbReference type="CDD" id="cd02023">
    <property type="entry name" value="UMPK"/>
    <property type="match status" value="1"/>
</dbReference>
<reference evidence="8" key="2">
    <citation type="journal article" date="2022" name="Microbiol. Resour. Announc.">
        <title>Whole-Genome Sequence of Entomortierella parvispora E1425, a Mucoromycotan Fungus Associated with Burkholderiaceae-Related Endosymbiotic Bacteria.</title>
        <authorList>
            <person name="Herlambang A."/>
            <person name="Guo Y."/>
            <person name="Takashima Y."/>
            <person name="Narisawa K."/>
            <person name="Ohta H."/>
            <person name="Nishizawa T."/>
        </authorList>
    </citation>
    <scope>NUCLEOTIDE SEQUENCE</scope>
    <source>
        <strain evidence="8">E1425</strain>
    </source>
</reference>
<dbReference type="EMBL" id="BQFW01000004">
    <property type="protein sequence ID" value="GJJ70639.1"/>
    <property type="molecule type" value="Genomic_DNA"/>
</dbReference>
<dbReference type="PANTHER" id="PTHR10285">
    <property type="entry name" value="URIDINE KINASE"/>
    <property type="match status" value="1"/>
</dbReference>
<keyword evidence="9" id="KW-1185">Reference proteome</keyword>
<dbReference type="EC" id="2.7.1.48" evidence="2"/>
<dbReference type="InterPro" id="IPR027417">
    <property type="entry name" value="P-loop_NTPase"/>
</dbReference>
<feature type="compositionally biased region" description="Low complexity" evidence="6">
    <location>
        <begin position="256"/>
        <end position="266"/>
    </location>
</feature>
<feature type="domain" description="Phosphoribulokinase/uridine kinase" evidence="7">
    <location>
        <begin position="20"/>
        <end position="213"/>
    </location>
</feature>
<evidence type="ECO:0000256" key="4">
    <source>
        <dbReference type="ARBA" id="ARBA00022741"/>
    </source>
</evidence>
<organism evidence="8 9">
    <name type="scientific">Entomortierella parvispora</name>
    <dbReference type="NCBI Taxonomy" id="205924"/>
    <lineage>
        <taxon>Eukaryota</taxon>
        <taxon>Fungi</taxon>
        <taxon>Fungi incertae sedis</taxon>
        <taxon>Mucoromycota</taxon>
        <taxon>Mortierellomycotina</taxon>
        <taxon>Mortierellomycetes</taxon>
        <taxon>Mortierellales</taxon>
        <taxon>Mortierellaceae</taxon>
        <taxon>Entomortierella</taxon>
    </lineage>
</organism>
<proteinExistence type="predicted"/>
<evidence type="ECO:0000256" key="2">
    <source>
        <dbReference type="ARBA" id="ARBA00012137"/>
    </source>
</evidence>
<evidence type="ECO:0000256" key="3">
    <source>
        <dbReference type="ARBA" id="ARBA00022679"/>
    </source>
</evidence>
<reference evidence="8" key="1">
    <citation type="submission" date="2021-11" db="EMBL/GenBank/DDBJ databases">
        <authorList>
            <person name="Herlambang A."/>
            <person name="Guo Y."/>
            <person name="Takashima Y."/>
            <person name="Nishizawa T."/>
        </authorList>
    </citation>
    <scope>NUCLEOTIDE SEQUENCE</scope>
    <source>
        <strain evidence="8">E1425</strain>
    </source>
</reference>
<comment type="caution">
    <text evidence="8">The sequence shown here is derived from an EMBL/GenBank/DDBJ whole genome shotgun (WGS) entry which is preliminary data.</text>
</comment>
<dbReference type="SUPFAM" id="SSF52540">
    <property type="entry name" value="P-loop containing nucleoside triphosphate hydrolases"/>
    <property type="match status" value="1"/>
</dbReference>
<comment type="pathway">
    <text evidence="1">Pyrimidine metabolism; UMP biosynthesis via salvage pathway; UMP from uridine: step 1/1.</text>
</comment>
<keyword evidence="4" id="KW-0547">Nucleotide-binding</keyword>
<dbReference type="InterPro" id="IPR006083">
    <property type="entry name" value="PRK/URK"/>
</dbReference>
<evidence type="ECO:0000256" key="5">
    <source>
        <dbReference type="ARBA" id="ARBA00022777"/>
    </source>
</evidence>
<evidence type="ECO:0000256" key="6">
    <source>
        <dbReference type="SAM" id="MobiDB-lite"/>
    </source>
</evidence>
<feature type="region of interest" description="Disordered" evidence="6">
    <location>
        <begin position="232"/>
        <end position="309"/>
    </location>
</feature>
<name>A0A9P3H5Y2_9FUNG</name>